<keyword evidence="3" id="KW-1185">Reference proteome</keyword>
<gene>
    <name evidence="2" type="ORF">BMF94_6501</name>
</gene>
<organism evidence="2 3">
    <name type="scientific">Rhodotorula taiwanensis</name>
    <dbReference type="NCBI Taxonomy" id="741276"/>
    <lineage>
        <taxon>Eukaryota</taxon>
        <taxon>Fungi</taxon>
        <taxon>Dikarya</taxon>
        <taxon>Basidiomycota</taxon>
        <taxon>Pucciniomycotina</taxon>
        <taxon>Microbotryomycetes</taxon>
        <taxon>Sporidiobolales</taxon>
        <taxon>Sporidiobolaceae</taxon>
        <taxon>Rhodotorula</taxon>
    </lineage>
</organism>
<feature type="compositionally biased region" description="Low complexity" evidence="1">
    <location>
        <begin position="85"/>
        <end position="100"/>
    </location>
</feature>
<evidence type="ECO:0000313" key="3">
    <source>
        <dbReference type="Proteomes" id="UP000237144"/>
    </source>
</evidence>
<sequence length="100" mass="10629">MPPRAPTPASTRPPSRPLSPSLGRTRAVRHQTRQRSREGAQGPGPADRSGTGKRRGRTGGTSCSSSRMPAWTPSRTYSGRTELCTSNLSTSSMSGLSRFG</sequence>
<name>A0A2S5B0X8_9BASI</name>
<accession>A0A2S5B0X8</accession>
<dbReference type="EMBL" id="PJQD01000116">
    <property type="protein sequence ID" value="POY70433.1"/>
    <property type="molecule type" value="Genomic_DNA"/>
</dbReference>
<proteinExistence type="predicted"/>
<evidence type="ECO:0000256" key="1">
    <source>
        <dbReference type="SAM" id="MobiDB-lite"/>
    </source>
</evidence>
<evidence type="ECO:0000313" key="2">
    <source>
        <dbReference type="EMBL" id="POY70433.1"/>
    </source>
</evidence>
<feature type="compositionally biased region" description="Low complexity" evidence="1">
    <location>
        <begin position="7"/>
        <end position="22"/>
    </location>
</feature>
<reference evidence="2 3" key="1">
    <citation type="journal article" date="2018" name="Front. Microbiol.">
        <title>Prospects for Fungal Bioremediation of Acidic Radioactive Waste Sites: Characterization and Genome Sequence of Rhodotorula taiwanensis MD1149.</title>
        <authorList>
            <person name="Tkavc R."/>
            <person name="Matrosova V.Y."/>
            <person name="Grichenko O.E."/>
            <person name="Gostincar C."/>
            <person name="Volpe R.P."/>
            <person name="Klimenkova P."/>
            <person name="Gaidamakova E.K."/>
            <person name="Zhou C.E."/>
            <person name="Stewart B.J."/>
            <person name="Lyman M.G."/>
            <person name="Malfatti S.A."/>
            <person name="Rubinfeld B."/>
            <person name="Courtot M."/>
            <person name="Singh J."/>
            <person name="Dalgard C.L."/>
            <person name="Hamilton T."/>
            <person name="Frey K.G."/>
            <person name="Gunde-Cimerman N."/>
            <person name="Dugan L."/>
            <person name="Daly M.J."/>
        </authorList>
    </citation>
    <scope>NUCLEOTIDE SEQUENCE [LARGE SCALE GENOMIC DNA]</scope>
    <source>
        <strain evidence="2 3">MD1149</strain>
    </source>
</reference>
<comment type="caution">
    <text evidence="2">The sequence shown here is derived from an EMBL/GenBank/DDBJ whole genome shotgun (WGS) entry which is preliminary data.</text>
</comment>
<feature type="region of interest" description="Disordered" evidence="1">
    <location>
        <begin position="1"/>
        <end position="100"/>
    </location>
</feature>
<protein>
    <submittedName>
        <fullName evidence="2">Uncharacterized protein</fullName>
    </submittedName>
</protein>
<dbReference type="Proteomes" id="UP000237144">
    <property type="component" value="Unassembled WGS sequence"/>
</dbReference>
<dbReference type="AlphaFoldDB" id="A0A2S5B0X8"/>